<dbReference type="EMBL" id="CP036425">
    <property type="protein sequence ID" value="QDU33101.1"/>
    <property type="molecule type" value="Genomic_DNA"/>
</dbReference>
<evidence type="ECO:0000256" key="2">
    <source>
        <dbReference type="ARBA" id="ARBA00034247"/>
    </source>
</evidence>
<dbReference type="Proteomes" id="UP000317369">
    <property type="component" value="Chromosome"/>
</dbReference>
<dbReference type="GO" id="GO:1902201">
    <property type="term" value="P:negative regulation of bacterial-type flagellum-dependent cell motility"/>
    <property type="evidence" value="ECO:0007669"/>
    <property type="project" value="TreeGrafter"/>
</dbReference>
<dbReference type="SUPFAM" id="SSF55073">
    <property type="entry name" value="Nucleotide cyclase"/>
    <property type="match status" value="1"/>
</dbReference>
<dbReference type="OrthoDB" id="243535at2"/>
<dbReference type="GO" id="GO:0052621">
    <property type="term" value="F:diguanylate cyclase activity"/>
    <property type="evidence" value="ECO:0007669"/>
    <property type="project" value="UniProtKB-EC"/>
</dbReference>
<dbReference type="Pfam" id="PF08668">
    <property type="entry name" value="HDOD"/>
    <property type="match status" value="1"/>
</dbReference>
<dbReference type="PROSITE" id="PS50887">
    <property type="entry name" value="GGDEF"/>
    <property type="match status" value="1"/>
</dbReference>
<dbReference type="Gene3D" id="3.30.70.270">
    <property type="match status" value="1"/>
</dbReference>
<gene>
    <name evidence="5" type="primary">ydaM_1</name>
    <name evidence="5" type="ORF">KS4_11430</name>
</gene>
<keyword evidence="5" id="KW-0808">Transferase</keyword>
<dbReference type="SUPFAM" id="SSF109604">
    <property type="entry name" value="HD-domain/PDEase-like"/>
    <property type="match status" value="1"/>
</dbReference>
<comment type="catalytic activity">
    <reaction evidence="2">
        <text>2 GTP = 3',3'-c-di-GMP + 2 diphosphate</text>
        <dbReference type="Rhea" id="RHEA:24898"/>
        <dbReference type="ChEBI" id="CHEBI:33019"/>
        <dbReference type="ChEBI" id="CHEBI:37565"/>
        <dbReference type="ChEBI" id="CHEBI:58805"/>
        <dbReference type="EC" id="2.7.7.65"/>
    </reaction>
</comment>
<proteinExistence type="predicted"/>
<dbReference type="NCBIfam" id="TIGR00254">
    <property type="entry name" value="GGDEF"/>
    <property type="match status" value="1"/>
</dbReference>
<dbReference type="PANTHER" id="PTHR45138">
    <property type="entry name" value="REGULATORY COMPONENTS OF SENSORY TRANSDUCTION SYSTEM"/>
    <property type="match status" value="1"/>
</dbReference>
<feature type="domain" description="HDOD" evidence="4">
    <location>
        <begin position="13"/>
        <end position="208"/>
    </location>
</feature>
<reference evidence="5 6" key="1">
    <citation type="submission" date="2019-02" db="EMBL/GenBank/DDBJ databases">
        <title>Deep-cultivation of Planctomycetes and their phenomic and genomic characterization uncovers novel biology.</title>
        <authorList>
            <person name="Wiegand S."/>
            <person name="Jogler M."/>
            <person name="Boedeker C."/>
            <person name="Pinto D."/>
            <person name="Vollmers J."/>
            <person name="Rivas-Marin E."/>
            <person name="Kohn T."/>
            <person name="Peeters S.H."/>
            <person name="Heuer A."/>
            <person name="Rast P."/>
            <person name="Oberbeckmann S."/>
            <person name="Bunk B."/>
            <person name="Jeske O."/>
            <person name="Meyerdierks A."/>
            <person name="Storesund J.E."/>
            <person name="Kallscheuer N."/>
            <person name="Luecker S."/>
            <person name="Lage O.M."/>
            <person name="Pohl T."/>
            <person name="Merkel B.J."/>
            <person name="Hornburger P."/>
            <person name="Mueller R.-W."/>
            <person name="Bruemmer F."/>
            <person name="Labrenz M."/>
            <person name="Spormann A.M."/>
            <person name="Op den Camp H."/>
            <person name="Overmann J."/>
            <person name="Amann R."/>
            <person name="Jetten M.S.M."/>
            <person name="Mascher T."/>
            <person name="Medema M.H."/>
            <person name="Devos D.P."/>
            <person name="Kaster A.-K."/>
            <person name="Ovreas L."/>
            <person name="Rohde M."/>
            <person name="Galperin M.Y."/>
            <person name="Jogler C."/>
        </authorList>
    </citation>
    <scope>NUCLEOTIDE SEQUENCE [LARGE SCALE GENOMIC DNA]</scope>
    <source>
        <strain evidence="5 6">KS4</strain>
    </source>
</reference>
<evidence type="ECO:0000313" key="5">
    <source>
        <dbReference type="EMBL" id="QDU33101.1"/>
    </source>
</evidence>
<dbReference type="PANTHER" id="PTHR45138:SF9">
    <property type="entry name" value="DIGUANYLATE CYCLASE DGCM-RELATED"/>
    <property type="match status" value="1"/>
</dbReference>
<dbReference type="KEGG" id="pcor:KS4_11430"/>
<feature type="domain" description="GGDEF" evidence="3">
    <location>
        <begin position="354"/>
        <end position="490"/>
    </location>
</feature>
<dbReference type="GO" id="GO:0005886">
    <property type="term" value="C:plasma membrane"/>
    <property type="evidence" value="ECO:0007669"/>
    <property type="project" value="TreeGrafter"/>
</dbReference>
<dbReference type="InterPro" id="IPR013976">
    <property type="entry name" value="HDOD"/>
</dbReference>
<dbReference type="AlphaFoldDB" id="A0A517YSB4"/>
<protein>
    <recommendedName>
        <fullName evidence="1">diguanylate cyclase</fullName>
        <ecNumber evidence="1">2.7.7.65</ecNumber>
    </recommendedName>
</protein>
<evidence type="ECO:0000259" key="4">
    <source>
        <dbReference type="PROSITE" id="PS51833"/>
    </source>
</evidence>
<dbReference type="PROSITE" id="PS51833">
    <property type="entry name" value="HDOD"/>
    <property type="match status" value="1"/>
</dbReference>
<sequence length="507" mass="56443">MNLLDQILESPQLPTLPRIAVRVIELCKSDRCELQELVDVISTDPGLTVKLLASVNSSYYGLNREVVTVSEATKLLGLRAVKTLTIAFCLSQVISEQCPHDFDLEGFWRRCLYSAVAAKLMAERIGSDIEEEAFTAALVQDIGLAAMVQVIGRDYQELMKSTGSNHSVLNRIEQNQLSTDHAQVGASLADRWGLPEILIDAIRYHHNPEDYKGENQQVVQIVNLSSLVADALSPEQIAVATISTFSSQLEEWLGIPEEQAHDLLNDVEEKSRKLGGSFKIKPRPQRDINKLLIQANDRLIKMAIESNQRLVELEKKNYQLKAAAQRDPLTGLANRRMFDSSLREGYLKSSEADFPLSLILFDIDHFKKINDEYGHLAGDRVLIMIARLLQEHEPDGGCIARFGGEEFTLVLPRLGVASAAQIAEHMRSRIEQLRFDIGGGKRIHATVSAGVAGRDHLRQLSSEIELLDCADKALYAAKSSGRNCVRVLRPMMMPRVTPDKPCDQAVD</sequence>
<name>A0A517YSB4_9BACT</name>
<dbReference type="CDD" id="cd01949">
    <property type="entry name" value="GGDEF"/>
    <property type="match status" value="1"/>
</dbReference>
<dbReference type="InterPro" id="IPR050469">
    <property type="entry name" value="Diguanylate_Cyclase"/>
</dbReference>
<organism evidence="5 6">
    <name type="scientific">Poriferisphaera corsica</name>
    <dbReference type="NCBI Taxonomy" id="2528020"/>
    <lineage>
        <taxon>Bacteria</taxon>
        <taxon>Pseudomonadati</taxon>
        <taxon>Planctomycetota</taxon>
        <taxon>Phycisphaerae</taxon>
        <taxon>Phycisphaerales</taxon>
        <taxon>Phycisphaeraceae</taxon>
        <taxon>Poriferisphaera</taxon>
    </lineage>
</organism>
<evidence type="ECO:0000313" key="6">
    <source>
        <dbReference type="Proteomes" id="UP000317369"/>
    </source>
</evidence>
<dbReference type="SMART" id="SM00267">
    <property type="entry name" value="GGDEF"/>
    <property type="match status" value="1"/>
</dbReference>
<dbReference type="InterPro" id="IPR000160">
    <property type="entry name" value="GGDEF_dom"/>
</dbReference>
<evidence type="ECO:0000259" key="3">
    <source>
        <dbReference type="PROSITE" id="PS50887"/>
    </source>
</evidence>
<keyword evidence="6" id="KW-1185">Reference proteome</keyword>
<evidence type="ECO:0000256" key="1">
    <source>
        <dbReference type="ARBA" id="ARBA00012528"/>
    </source>
</evidence>
<dbReference type="InterPro" id="IPR029787">
    <property type="entry name" value="Nucleotide_cyclase"/>
</dbReference>
<dbReference type="GO" id="GO:0043709">
    <property type="term" value="P:cell adhesion involved in single-species biofilm formation"/>
    <property type="evidence" value="ECO:0007669"/>
    <property type="project" value="TreeGrafter"/>
</dbReference>
<keyword evidence="5" id="KW-0548">Nucleotidyltransferase</keyword>
<dbReference type="Gene3D" id="1.10.3210.10">
    <property type="entry name" value="Hypothetical protein af1432"/>
    <property type="match status" value="1"/>
</dbReference>
<accession>A0A517YSB4</accession>
<dbReference type="EC" id="2.7.7.65" evidence="1"/>
<dbReference type="FunFam" id="3.30.70.270:FF:000001">
    <property type="entry name" value="Diguanylate cyclase domain protein"/>
    <property type="match status" value="1"/>
</dbReference>
<dbReference type="Pfam" id="PF00990">
    <property type="entry name" value="GGDEF"/>
    <property type="match status" value="1"/>
</dbReference>
<dbReference type="InterPro" id="IPR043128">
    <property type="entry name" value="Rev_trsase/Diguanyl_cyclase"/>
</dbReference>